<keyword evidence="1" id="KW-0539">Nucleus</keyword>
<dbReference type="GO" id="GO:0006351">
    <property type="term" value="P:DNA-templated transcription"/>
    <property type="evidence" value="ECO:0007669"/>
    <property type="project" value="InterPro"/>
</dbReference>
<evidence type="ECO:0000313" key="3">
    <source>
        <dbReference type="EMBL" id="KAJ5592882.1"/>
    </source>
</evidence>
<dbReference type="InterPro" id="IPR007219">
    <property type="entry name" value="XnlR_reg_dom"/>
</dbReference>
<reference evidence="3" key="1">
    <citation type="journal article" date="2023" name="IMA Fungus">
        <title>Comparative genomic study of the Penicillium genus elucidates a diverse pangenome and 15 lateral gene transfer events.</title>
        <authorList>
            <person name="Petersen C."/>
            <person name="Sorensen T."/>
            <person name="Nielsen M.R."/>
            <person name="Sondergaard T.E."/>
            <person name="Sorensen J.L."/>
            <person name="Fitzpatrick D.A."/>
            <person name="Frisvad J.C."/>
            <person name="Nielsen K.L."/>
        </authorList>
    </citation>
    <scope>NUCLEOTIDE SEQUENCE</scope>
    <source>
        <strain evidence="3">IBT 12815</strain>
    </source>
</reference>
<dbReference type="PANTHER" id="PTHR46910:SF12">
    <property type="entry name" value="REGULATORY PROTEIN CAT8"/>
    <property type="match status" value="1"/>
</dbReference>
<dbReference type="RefSeq" id="XP_056749508.1">
    <property type="nucleotide sequence ID" value="XM_056900840.1"/>
</dbReference>
<name>A0AAD6DTK0_9EURO</name>
<dbReference type="AlphaFoldDB" id="A0AAD6DTK0"/>
<organism evidence="3 4">
    <name type="scientific">Penicillium hordei</name>
    <dbReference type="NCBI Taxonomy" id="40994"/>
    <lineage>
        <taxon>Eukaryota</taxon>
        <taxon>Fungi</taxon>
        <taxon>Dikarya</taxon>
        <taxon>Ascomycota</taxon>
        <taxon>Pezizomycotina</taxon>
        <taxon>Eurotiomycetes</taxon>
        <taxon>Eurotiomycetidae</taxon>
        <taxon>Eurotiales</taxon>
        <taxon>Aspergillaceae</taxon>
        <taxon>Penicillium</taxon>
    </lineage>
</organism>
<dbReference type="CDD" id="cd12148">
    <property type="entry name" value="fungal_TF_MHR"/>
    <property type="match status" value="1"/>
</dbReference>
<dbReference type="Pfam" id="PF04082">
    <property type="entry name" value="Fungal_trans"/>
    <property type="match status" value="1"/>
</dbReference>
<sequence length="344" mass="38392">MGVGEIELRKRLWWWVYVFDRFTSILHRLPPLINDADVDNDLPIDCLNDLEATELSHPLPGERTAVFVFLQYVSLGKKLSRILDLLYTMTQRRDGARKIMDLERDLRVWNQNLKADGIPFDIGITGLQHSSDGANHSYESTNIWLQLMANITMTLIHRPGLSFDDTTSEFGNCLKACLDSGSAILFLVETSNIPKWLRNLSLVGPATIFQSALVYIYSQFKYHTFKPDGFPALDTSMGMVSKGISILTIESTRATRAQGGFYSKSLSEIIKTLQTLLSSLPAMQGLVETPHVMNDGVSVSNAPDTFDEQNWGGNALDSLNYMTASDWMGDPSGPFMGFMDLGES</sequence>
<comment type="caution">
    <text evidence="3">The sequence shown here is derived from an EMBL/GenBank/DDBJ whole genome shotgun (WGS) entry which is preliminary data.</text>
</comment>
<evidence type="ECO:0000259" key="2">
    <source>
        <dbReference type="Pfam" id="PF04082"/>
    </source>
</evidence>
<reference evidence="3" key="2">
    <citation type="submission" date="2023-01" db="EMBL/GenBank/DDBJ databases">
        <authorList>
            <person name="Petersen C."/>
        </authorList>
    </citation>
    <scope>NUCLEOTIDE SEQUENCE</scope>
    <source>
        <strain evidence="3">IBT 12815</strain>
    </source>
</reference>
<gene>
    <name evidence="3" type="ORF">N7537_009786</name>
</gene>
<protein>
    <recommendedName>
        <fullName evidence="2">Xylanolytic transcriptional activator regulatory domain-containing protein</fullName>
    </recommendedName>
</protein>
<feature type="domain" description="Xylanolytic transcriptional activator regulatory" evidence="2">
    <location>
        <begin position="5"/>
        <end position="110"/>
    </location>
</feature>
<evidence type="ECO:0000256" key="1">
    <source>
        <dbReference type="ARBA" id="ARBA00023242"/>
    </source>
</evidence>
<keyword evidence="4" id="KW-1185">Reference proteome</keyword>
<evidence type="ECO:0000313" key="4">
    <source>
        <dbReference type="Proteomes" id="UP001213799"/>
    </source>
</evidence>
<dbReference type="GO" id="GO:0003700">
    <property type="term" value="F:DNA-binding transcription factor activity"/>
    <property type="evidence" value="ECO:0007669"/>
    <property type="project" value="InterPro"/>
</dbReference>
<dbReference type="GO" id="GO:0008270">
    <property type="term" value="F:zinc ion binding"/>
    <property type="evidence" value="ECO:0007669"/>
    <property type="project" value="InterPro"/>
</dbReference>
<dbReference type="PANTHER" id="PTHR46910">
    <property type="entry name" value="TRANSCRIPTION FACTOR PDR1"/>
    <property type="match status" value="1"/>
</dbReference>
<dbReference type="InterPro" id="IPR050987">
    <property type="entry name" value="AtrR-like"/>
</dbReference>
<dbReference type="EMBL" id="JAQJAE010000005">
    <property type="protein sequence ID" value="KAJ5592882.1"/>
    <property type="molecule type" value="Genomic_DNA"/>
</dbReference>
<dbReference type="Proteomes" id="UP001213799">
    <property type="component" value="Unassembled WGS sequence"/>
</dbReference>
<dbReference type="GO" id="GO:0003677">
    <property type="term" value="F:DNA binding"/>
    <property type="evidence" value="ECO:0007669"/>
    <property type="project" value="InterPro"/>
</dbReference>
<accession>A0AAD6DTK0</accession>
<proteinExistence type="predicted"/>
<dbReference type="GeneID" id="81591082"/>